<organism evidence="2 3">
    <name type="scientific">Dorcoceras hygrometricum</name>
    <dbReference type="NCBI Taxonomy" id="472368"/>
    <lineage>
        <taxon>Eukaryota</taxon>
        <taxon>Viridiplantae</taxon>
        <taxon>Streptophyta</taxon>
        <taxon>Embryophyta</taxon>
        <taxon>Tracheophyta</taxon>
        <taxon>Spermatophyta</taxon>
        <taxon>Magnoliopsida</taxon>
        <taxon>eudicotyledons</taxon>
        <taxon>Gunneridae</taxon>
        <taxon>Pentapetalae</taxon>
        <taxon>asterids</taxon>
        <taxon>lamiids</taxon>
        <taxon>Lamiales</taxon>
        <taxon>Gesneriaceae</taxon>
        <taxon>Didymocarpoideae</taxon>
        <taxon>Trichosporeae</taxon>
        <taxon>Loxocarpinae</taxon>
        <taxon>Dorcoceras</taxon>
    </lineage>
</organism>
<evidence type="ECO:0000313" key="3">
    <source>
        <dbReference type="Proteomes" id="UP000250235"/>
    </source>
</evidence>
<reference evidence="2 3" key="1">
    <citation type="journal article" date="2015" name="Proc. Natl. Acad. Sci. U.S.A.">
        <title>The resurrection genome of Boea hygrometrica: A blueprint for survival of dehydration.</title>
        <authorList>
            <person name="Xiao L."/>
            <person name="Yang G."/>
            <person name="Zhang L."/>
            <person name="Yang X."/>
            <person name="Zhao S."/>
            <person name="Ji Z."/>
            <person name="Zhou Q."/>
            <person name="Hu M."/>
            <person name="Wang Y."/>
            <person name="Chen M."/>
            <person name="Xu Y."/>
            <person name="Jin H."/>
            <person name="Xiao X."/>
            <person name="Hu G."/>
            <person name="Bao F."/>
            <person name="Hu Y."/>
            <person name="Wan P."/>
            <person name="Li L."/>
            <person name="Deng X."/>
            <person name="Kuang T."/>
            <person name="Xiang C."/>
            <person name="Zhu J.K."/>
            <person name="Oliver M.J."/>
            <person name="He Y."/>
        </authorList>
    </citation>
    <scope>NUCLEOTIDE SEQUENCE [LARGE SCALE GENOMIC DNA]</scope>
    <source>
        <strain evidence="3">cv. XS01</strain>
    </source>
</reference>
<dbReference type="Proteomes" id="UP000250235">
    <property type="component" value="Unassembled WGS sequence"/>
</dbReference>
<protein>
    <submittedName>
        <fullName evidence="2">Uncharacterized protein</fullName>
    </submittedName>
</protein>
<dbReference type="AlphaFoldDB" id="A0A2Z7BVJ3"/>
<evidence type="ECO:0000313" key="2">
    <source>
        <dbReference type="EMBL" id="KZV38414.1"/>
    </source>
</evidence>
<feature type="compositionally biased region" description="Polar residues" evidence="1">
    <location>
        <begin position="99"/>
        <end position="108"/>
    </location>
</feature>
<gene>
    <name evidence="2" type="ORF">F511_42192</name>
</gene>
<feature type="compositionally biased region" description="Basic and acidic residues" evidence="1">
    <location>
        <begin position="74"/>
        <end position="84"/>
    </location>
</feature>
<proteinExistence type="predicted"/>
<accession>A0A2Z7BVJ3</accession>
<evidence type="ECO:0000256" key="1">
    <source>
        <dbReference type="SAM" id="MobiDB-lite"/>
    </source>
</evidence>
<name>A0A2Z7BVJ3_9LAMI</name>
<dbReference type="EMBL" id="KV001954">
    <property type="protein sequence ID" value="KZV38414.1"/>
    <property type="molecule type" value="Genomic_DNA"/>
</dbReference>
<sequence length="192" mass="21156">MTFRVVRTNQYNQDLGLIHSINGNHLESPNEGSSIDHQVTIYLQAQNITMFPTNETWVKELSKRSPTLPQAKETTAESDGKLPEKLTVNSSRGNRSHQQRSLALNNAQIPKRRRSGHISKSGRSNTLQRIPSYVIKSGNSNAKLAIQISPSSIHQNDAVATYPNDIASPSAQELAGRSHNQILALNALPELS</sequence>
<keyword evidence="3" id="KW-1185">Reference proteome</keyword>
<feature type="region of interest" description="Disordered" evidence="1">
    <location>
        <begin position="61"/>
        <end position="132"/>
    </location>
</feature>